<gene>
    <name evidence="2" type="ORF">MXF72_12345</name>
</gene>
<evidence type="ECO:0000313" key="3">
    <source>
        <dbReference type="Proteomes" id="UP000830925"/>
    </source>
</evidence>
<evidence type="ECO:0000256" key="1">
    <source>
        <dbReference type="SAM" id="MobiDB-lite"/>
    </source>
</evidence>
<dbReference type="InterPro" id="IPR001387">
    <property type="entry name" value="Cro/C1-type_HTH"/>
</dbReference>
<dbReference type="Proteomes" id="UP000830925">
    <property type="component" value="Chromosome"/>
</dbReference>
<dbReference type="AlphaFoldDB" id="A0AAE9H521"/>
<protein>
    <submittedName>
        <fullName evidence="2">Helix-turn-helix domain-containing protein</fullName>
    </submittedName>
</protein>
<evidence type="ECO:0000313" key="2">
    <source>
        <dbReference type="EMBL" id="UPL20215.1"/>
    </source>
</evidence>
<organism evidence="2 3">
    <name type="scientific">Alcaligenes faecalis</name>
    <dbReference type="NCBI Taxonomy" id="511"/>
    <lineage>
        <taxon>Bacteria</taxon>
        <taxon>Pseudomonadati</taxon>
        <taxon>Pseudomonadota</taxon>
        <taxon>Betaproteobacteria</taxon>
        <taxon>Burkholderiales</taxon>
        <taxon>Alcaligenaceae</taxon>
        <taxon>Alcaligenes</taxon>
    </lineage>
</organism>
<dbReference type="RefSeq" id="WP_131071713.1">
    <property type="nucleotide sequence ID" value="NZ_CP092182.1"/>
</dbReference>
<proteinExistence type="predicted"/>
<feature type="compositionally biased region" description="Basic and acidic residues" evidence="1">
    <location>
        <begin position="9"/>
        <end position="21"/>
    </location>
</feature>
<sequence>MNATTAARVDNRPQRPSMDRAFRQALTDPSFKATFRERLGWDESQVSRFLSGQMGLTIDKIDQAIELLGMVVTTPSYIDFLAYGARIGANCHCVRQGLGECGR</sequence>
<dbReference type="EMBL" id="CP095873">
    <property type="protein sequence ID" value="UPL20215.1"/>
    <property type="molecule type" value="Genomic_DNA"/>
</dbReference>
<accession>A0AAE9H521</accession>
<feature type="region of interest" description="Disordered" evidence="1">
    <location>
        <begin position="1"/>
        <end position="21"/>
    </location>
</feature>
<name>A0AAE9H521_ALCFA</name>
<dbReference type="CDD" id="cd00093">
    <property type="entry name" value="HTH_XRE"/>
    <property type="match status" value="1"/>
</dbReference>
<reference evidence="2" key="1">
    <citation type="submission" date="2022-04" db="EMBL/GenBank/DDBJ databases">
        <title>Genomic mining of Alcaligenes faecalis D334 producing ectoin and derivatives.</title>
        <authorList>
            <person name="Doan V.T."/>
            <person name="Quach N.T."/>
            <person name="Vu T.-H.-N."/>
            <person name="Phi Q.-T."/>
        </authorList>
    </citation>
    <scope>NUCLEOTIDE SEQUENCE</scope>
    <source>
        <strain evidence="2">D334</strain>
    </source>
</reference>